<dbReference type="PANTHER" id="PTHR30109:SF4">
    <property type="entry name" value="CARBON MONOXIDE DEHYDROGENASE"/>
    <property type="match status" value="1"/>
</dbReference>
<dbReference type="GO" id="GO:0050418">
    <property type="term" value="F:hydroxylamine reductase activity"/>
    <property type="evidence" value="ECO:0007669"/>
    <property type="project" value="TreeGrafter"/>
</dbReference>
<proteinExistence type="inferred from homology"/>
<evidence type="ECO:0000256" key="6">
    <source>
        <dbReference type="ARBA" id="ARBA00022596"/>
    </source>
</evidence>
<dbReference type="Pfam" id="PF03063">
    <property type="entry name" value="Prismane"/>
    <property type="match status" value="1"/>
</dbReference>
<feature type="binding site" evidence="14">
    <location>
        <position position="51"/>
    </location>
    <ligand>
        <name>[4Fe-4S] cluster</name>
        <dbReference type="ChEBI" id="CHEBI:49883"/>
        <label>1</label>
        <note>ligand shared between dimeric partners</note>
    </ligand>
</feature>
<sequence length="638" mass="68996">MIIVNKLKIYLVIGMKNCIAAISEIKEMVEKAKLRGIETPHTRFPNQFPKCPYGLKGVYCILCANGPCRITEKTPYGVCGATADVIVARNLCRAVAAGASCYIHCAENAARALLSAGKGEGSYEIRNEKKLKFLAKKLGFDANKDAKQLAVEVAEFILGDMYKPRWEKSELVPKLCPEKRLEVFEKLDILPGGAKGEIVDALTKTSTNLNSNPMDLLVHCLRLGLHAGFTGLLMTCWLNDILFGSPKITVVENGFSSVKPNNVNIMMTGHQHALIQPLCEVAMEEDLIKMAKEAGAEEIKIIGATCNGQDMETRIAHLPESFVGYIANNFTTEPLVATGLIDAVVSEFNCTFHGLKFVAEKTKTKLICIDDMAYVEGAEFIEWNPENAKEKAREIIKKAIEAFKERKGMQKDYYDEKVTSVVGVGEESLVEFLGGSVKPLIELIANGKIKGVVGVVGCSNLASGGHDNIIVTLTKELIKRDILVLAGGCVNSPLKHAGLFDPGSAELAGENLKEVCKSLGIPPVLNFGACLSIARIEQVAVAIAEELGVDVPDLPVAASAPQWLEEQALADATYAVDMGFTVHVSPVPFVTGSELVTKVLTEAVEGLTGGKLIPEPNPYKAAEILENVIMKKRKKLGI</sequence>
<dbReference type="GO" id="GO:0051539">
    <property type="term" value="F:4 iron, 4 sulfur cluster binding"/>
    <property type="evidence" value="ECO:0007669"/>
    <property type="project" value="UniProtKB-UniRule"/>
</dbReference>
<comment type="function">
    <text evidence="2">CODH oxidizes carbon monoxide coupled, via CooF, to the reduction of a hydrogen cation by a hydrogenase (possibly CooH).</text>
</comment>
<dbReference type="STRING" id="647171.MetfoDRAFT_1449"/>
<evidence type="ECO:0000256" key="9">
    <source>
        <dbReference type="ARBA" id="ARBA00023004"/>
    </source>
</evidence>
<dbReference type="CDD" id="cd01915">
    <property type="entry name" value="CODH"/>
    <property type="match status" value="1"/>
</dbReference>
<feature type="binding site" evidence="14">
    <location>
        <position position="79"/>
    </location>
    <ligand>
        <name>[4Fe-4S] cluster</name>
        <dbReference type="ChEBI" id="CHEBI:49883"/>
        <label>2</label>
    </ligand>
</feature>
<dbReference type="PIRSF" id="PIRSF005023">
    <property type="entry name" value="CODH"/>
    <property type="match status" value="1"/>
</dbReference>
<dbReference type="InterPro" id="IPR016099">
    <property type="entry name" value="Prismane-like_a/b-sand"/>
</dbReference>
<gene>
    <name evidence="15" type="ORF">MetfoDRAFT_1449</name>
</gene>
<evidence type="ECO:0000256" key="1">
    <source>
        <dbReference type="ARBA" id="ARBA00001966"/>
    </source>
</evidence>
<feature type="binding site" evidence="14">
    <location>
        <position position="458"/>
    </location>
    <ligand>
        <name>[Ni-4Fe-4S] cluster</name>
        <dbReference type="ChEBI" id="CHEBI:47739"/>
    </ligand>
</feature>
<dbReference type="FunFam" id="3.40.50.2030:FF:000003">
    <property type="entry name" value="Carbon monoxide dehydrogenase"/>
    <property type="match status" value="1"/>
</dbReference>
<dbReference type="InterPro" id="IPR011254">
    <property type="entry name" value="Prismane-like_sf"/>
</dbReference>
<dbReference type="Proteomes" id="UP000003706">
    <property type="component" value="Unassembled WGS sequence"/>
</dbReference>
<evidence type="ECO:0000256" key="7">
    <source>
        <dbReference type="ARBA" id="ARBA00022723"/>
    </source>
</evidence>
<evidence type="ECO:0000313" key="16">
    <source>
        <dbReference type="Proteomes" id="UP000003706"/>
    </source>
</evidence>
<accession>H1L075</accession>
<dbReference type="GO" id="GO:0016151">
    <property type="term" value="F:nickel cation binding"/>
    <property type="evidence" value="ECO:0007669"/>
    <property type="project" value="InterPro"/>
</dbReference>
<dbReference type="FunFam" id="1.20.1270.30:FF:000001">
    <property type="entry name" value="Carbon monoxide dehydrogenase"/>
    <property type="match status" value="1"/>
</dbReference>
<comment type="caution">
    <text evidence="15">The sequence shown here is derived from an EMBL/GenBank/DDBJ whole genome shotgun (WGS) entry which is preliminary data.</text>
</comment>
<keyword evidence="7 13" id="KW-0479">Metal-binding</keyword>
<dbReference type="GO" id="GO:0043885">
    <property type="term" value="F:anaerobic carbon-monoxide dehydrogenase activity"/>
    <property type="evidence" value="ECO:0007669"/>
    <property type="project" value="UniProtKB-UniRule"/>
</dbReference>
<comment type="similarity">
    <text evidence="3">Belongs to the Ni-containing carbon monoxide dehydrogenase family.</text>
</comment>
<keyword evidence="9 13" id="KW-0408">Iron</keyword>
<reference evidence="15 16" key="1">
    <citation type="submission" date="2011-09" db="EMBL/GenBank/DDBJ databases">
        <title>The draft genome of Methanotorris formicicus Mc-S-70.</title>
        <authorList>
            <consortium name="US DOE Joint Genome Institute (JGI-PGF)"/>
            <person name="Lucas S."/>
            <person name="Han J."/>
            <person name="Lapidus A."/>
            <person name="Cheng J.-F."/>
            <person name="Goodwin L."/>
            <person name="Pitluck S."/>
            <person name="Peters L."/>
            <person name="Land M.L."/>
            <person name="Hauser L."/>
            <person name="Sieprawska-Lupa M."/>
            <person name="Takai K."/>
            <person name="Miyazaki J."/>
            <person name="Whitman W."/>
            <person name="Woyke T.J."/>
        </authorList>
    </citation>
    <scope>NUCLEOTIDE SEQUENCE [LARGE SCALE GENOMIC DNA]</scope>
    <source>
        <strain evidence="15 16">Mc-S-70</strain>
    </source>
</reference>
<protein>
    <recommendedName>
        <fullName evidence="13">Carbon monoxide dehydrogenase</fullName>
        <ecNumber evidence="13">1.2.7.4</ecNumber>
    </recommendedName>
</protein>
<evidence type="ECO:0000256" key="13">
    <source>
        <dbReference type="PIRNR" id="PIRNR005023"/>
    </source>
</evidence>
<dbReference type="InterPro" id="IPR004137">
    <property type="entry name" value="HCP/CODH"/>
</dbReference>
<organism evidence="15 16">
    <name type="scientific">Methanotorris formicicus Mc-S-70</name>
    <dbReference type="NCBI Taxonomy" id="647171"/>
    <lineage>
        <taxon>Archaea</taxon>
        <taxon>Methanobacteriati</taxon>
        <taxon>Methanobacteriota</taxon>
        <taxon>Methanomada group</taxon>
        <taxon>Methanococci</taxon>
        <taxon>Methanococcales</taxon>
        <taxon>Methanocaldococcaceae</taxon>
        <taxon>Methanotorris</taxon>
    </lineage>
</organism>
<dbReference type="AlphaFoldDB" id="H1L075"/>
<comment type="catalytic activity">
    <reaction evidence="12 13">
        <text>CO + 2 oxidized [2Fe-2S]-[ferredoxin] + H2O = 2 reduced [2Fe-2S]-[ferredoxin] + CO2 + 2 H(+)</text>
        <dbReference type="Rhea" id="RHEA:21040"/>
        <dbReference type="Rhea" id="RHEA-COMP:10000"/>
        <dbReference type="Rhea" id="RHEA-COMP:10001"/>
        <dbReference type="ChEBI" id="CHEBI:15377"/>
        <dbReference type="ChEBI" id="CHEBI:15378"/>
        <dbReference type="ChEBI" id="CHEBI:16526"/>
        <dbReference type="ChEBI" id="CHEBI:17245"/>
        <dbReference type="ChEBI" id="CHEBI:33737"/>
        <dbReference type="ChEBI" id="CHEBI:33738"/>
        <dbReference type="EC" id="1.2.7.4"/>
    </reaction>
</comment>
<feature type="binding site" evidence="14">
    <location>
        <position position="60"/>
    </location>
    <ligand>
        <name>[4Fe-4S] cluster</name>
        <dbReference type="ChEBI" id="CHEBI:49883"/>
        <label>2</label>
    </ligand>
</feature>
<dbReference type="NCBIfam" id="TIGR01702">
    <property type="entry name" value="CO_DH_cata"/>
    <property type="match status" value="1"/>
</dbReference>
<evidence type="ECO:0000256" key="3">
    <source>
        <dbReference type="ARBA" id="ARBA00010689"/>
    </source>
</evidence>
<dbReference type="GO" id="GO:0004601">
    <property type="term" value="F:peroxidase activity"/>
    <property type="evidence" value="ECO:0007669"/>
    <property type="project" value="TreeGrafter"/>
</dbReference>
<feature type="binding site" evidence="14">
    <location>
        <position position="63"/>
    </location>
    <ligand>
        <name>[4Fe-4S] cluster</name>
        <dbReference type="ChEBI" id="CHEBI:49883"/>
        <label>2</label>
    </ligand>
</feature>
<evidence type="ECO:0000256" key="12">
    <source>
        <dbReference type="ARBA" id="ARBA00048733"/>
    </source>
</evidence>
<dbReference type="PATRIC" id="fig|647171.4.peg.1412"/>
<name>H1L075_9EURY</name>
<dbReference type="GO" id="GO:0006091">
    <property type="term" value="P:generation of precursor metabolites and energy"/>
    <property type="evidence" value="ECO:0007669"/>
    <property type="project" value="InterPro"/>
</dbReference>
<dbReference type="SUPFAM" id="SSF56821">
    <property type="entry name" value="Prismane protein-like"/>
    <property type="match status" value="1"/>
</dbReference>
<evidence type="ECO:0000256" key="5">
    <source>
        <dbReference type="ARBA" id="ARBA00022485"/>
    </source>
</evidence>
<dbReference type="PANTHER" id="PTHR30109">
    <property type="entry name" value="HYDROXYLAMINE REDUCTASE"/>
    <property type="match status" value="1"/>
</dbReference>
<evidence type="ECO:0000313" key="15">
    <source>
        <dbReference type="EMBL" id="EHP85126.1"/>
    </source>
</evidence>
<keyword evidence="5 13" id="KW-0004">4Fe-4S</keyword>
<comment type="cofactor">
    <cofactor evidence="1">
        <name>[4Fe-4S] cluster</name>
        <dbReference type="ChEBI" id="CHEBI:49883"/>
    </cofactor>
</comment>
<dbReference type="GO" id="GO:0042542">
    <property type="term" value="P:response to hydrogen peroxide"/>
    <property type="evidence" value="ECO:0007669"/>
    <property type="project" value="TreeGrafter"/>
</dbReference>
<evidence type="ECO:0000256" key="4">
    <source>
        <dbReference type="ARBA" id="ARBA00011738"/>
    </source>
</evidence>
<feature type="binding site" evidence="14">
    <location>
        <position position="306"/>
    </location>
    <ligand>
        <name>[Ni-4Fe-4S] cluster</name>
        <dbReference type="ChEBI" id="CHEBI:47739"/>
    </ligand>
</feature>
<feature type="binding site" evidence="14">
    <location>
        <position position="68"/>
    </location>
    <ligand>
        <name>[4Fe-4S] cluster</name>
        <dbReference type="ChEBI" id="CHEBI:49883"/>
        <label>2</label>
    </ligand>
</feature>
<feature type="binding site" evidence="14">
    <location>
        <position position="530"/>
    </location>
    <ligand>
        <name>[Ni-4Fe-4S] cluster</name>
        <dbReference type="ChEBI" id="CHEBI:47739"/>
    </ligand>
</feature>
<evidence type="ECO:0000256" key="2">
    <source>
        <dbReference type="ARBA" id="ARBA00002452"/>
    </source>
</evidence>
<feature type="binding site" evidence="14">
    <location>
        <position position="270"/>
    </location>
    <ligand>
        <name>[Ni-4Fe-4S] cluster</name>
        <dbReference type="ChEBI" id="CHEBI:47739"/>
    </ligand>
</feature>
<keyword evidence="6 14" id="KW-0533">Nickel</keyword>
<dbReference type="Gene3D" id="1.20.1270.30">
    <property type="match status" value="1"/>
</dbReference>
<dbReference type="Gene3D" id="3.40.50.2030">
    <property type="match status" value="2"/>
</dbReference>
<dbReference type="EMBL" id="AGJL01000039">
    <property type="protein sequence ID" value="EHP85126.1"/>
    <property type="molecule type" value="Genomic_DNA"/>
</dbReference>
<evidence type="ECO:0000256" key="8">
    <source>
        <dbReference type="ARBA" id="ARBA00023002"/>
    </source>
</evidence>
<dbReference type="InterPro" id="IPR010047">
    <property type="entry name" value="CODH"/>
</dbReference>
<keyword evidence="16" id="KW-1185">Reference proteome</keyword>
<dbReference type="InterPro" id="IPR016101">
    <property type="entry name" value="CO_DH_a-bundle"/>
</dbReference>
<evidence type="ECO:0000256" key="10">
    <source>
        <dbReference type="ARBA" id="ARBA00023014"/>
    </source>
</evidence>
<keyword evidence="10 13" id="KW-0411">Iron-sulfur</keyword>
<evidence type="ECO:0000256" key="11">
    <source>
        <dbReference type="ARBA" id="ARBA00034454"/>
    </source>
</evidence>
<evidence type="ECO:0000256" key="14">
    <source>
        <dbReference type="PIRSR" id="PIRSR005023-1"/>
    </source>
</evidence>
<comment type="cofactor">
    <cofactor evidence="11">
        <name>[Ni-4Fe-5S] cluster</name>
        <dbReference type="ChEBI" id="CHEBI:177874"/>
    </cofactor>
</comment>
<feature type="binding site" evidence="14">
    <location>
        <position position="350"/>
    </location>
    <ligand>
        <name>[Ni-4Fe-4S] cluster</name>
        <dbReference type="ChEBI" id="CHEBI:47739"/>
    </ligand>
</feature>
<comment type="subunit">
    <text evidence="4">Homodimer.</text>
</comment>
<feature type="binding site" evidence="14">
    <location>
        <position position="489"/>
    </location>
    <ligand>
        <name>[Ni-4Fe-4S] cluster</name>
        <dbReference type="ChEBI" id="CHEBI:47739"/>
    </ligand>
</feature>
<keyword evidence="8 13" id="KW-0560">Oxidoreductase</keyword>
<dbReference type="EC" id="1.2.7.4" evidence="13"/>